<evidence type="ECO:0000313" key="1">
    <source>
        <dbReference type="EMBL" id="AUV60117.1"/>
    </source>
</evidence>
<reference evidence="1" key="1">
    <citation type="submission" date="2018-01" db="EMBL/GenBank/DDBJ databases">
        <title>Lactobacillus phages that infect wine-derived L. plantarum strains.</title>
        <authorList>
            <person name="Kyrkou I."/>
            <person name="Hestbjerg Hansen L."/>
        </authorList>
    </citation>
    <scope>NUCLEOTIDE SEQUENCE [LARGE SCALE GENOMIC DNA]</scope>
</reference>
<accession>A0A2K9VD14</accession>
<dbReference type="Proteomes" id="UP000240377">
    <property type="component" value="Segment"/>
</dbReference>
<dbReference type="RefSeq" id="YP_009798436.1">
    <property type="nucleotide sequence ID" value="NC_047926.1"/>
</dbReference>
<sequence length="143" mass="16313">MSKYVIALNEDVEFLDGEQYDTLEEAKGVATEILKQLISDTFKNIDDFEDKVCGYLDGEEKIIDNLTILEVNPACFPDFGDIIFDGLADYSISEGNIDEEYPEATIKEQDELNELVTKWLTDKGYTPSWYNTESVCLVELEEK</sequence>
<dbReference type="KEGG" id="vg:54988898"/>
<proteinExistence type="predicted"/>
<name>A0A2K9VD14_9CAUD</name>
<dbReference type="GeneID" id="54988898"/>
<organism evidence="1 2">
    <name type="scientific">Lactobacillus phage Semele</name>
    <dbReference type="NCBI Taxonomy" id="2079433"/>
    <lineage>
        <taxon>Viruses</taxon>
        <taxon>Duplodnaviria</taxon>
        <taxon>Heunggongvirae</taxon>
        <taxon>Uroviricota</taxon>
        <taxon>Caudoviricetes</taxon>
        <taxon>Herelleviridae</taxon>
        <taxon>Harbinvirus</taxon>
        <taxon>Harbinvirus semele</taxon>
    </lineage>
</organism>
<evidence type="ECO:0000313" key="2">
    <source>
        <dbReference type="Proteomes" id="UP000240377"/>
    </source>
</evidence>
<dbReference type="EMBL" id="MG765279">
    <property type="protein sequence ID" value="AUV60117.1"/>
    <property type="molecule type" value="Genomic_DNA"/>
</dbReference>
<keyword evidence="2" id="KW-1185">Reference proteome</keyword>
<protein>
    <submittedName>
        <fullName evidence="1">Uncharacterized protein</fullName>
    </submittedName>
</protein>